<dbReference type="STRING" id="490629.SAMN05216266_101603"/>
<accession>A0A1I0VZX1</accession>
<evidence type="ECO:0000313" key="1">
    <source>
        <dbReference type="EMBL" id="SFA81490.1"/>
    </source>
</evidence>
<organism evidence="1 2">
    <name type="scientific">Amycolatopsis marina</name>
    <dbReference type="NCBI Taxonomy" id="490629"/>
    <lineage>
        <taxon>Bacteria</taxon>
        <taxon>Bacillati</taxon>
        <taxon>Actinomycetota</taxon>
        <taxon>Actinomycetes</taxon>
        <taxon>Pseudonocardiales</taxon>
        <taxon>Pseudonocardiaceae</taxon>
        <taxon>Amycolatopsis</taxon>
    </lineage>
</organism>
<dbReference type="Proteomes" id="UP000243799">
    <property type="component" value="Unassembled WGS sequence"/>
</dbReference>
<dbReference type="EMBL" id="FOKG01000001">
    <property type="protein sequence ID" value="SFA81490.1"/>
    <property type="molecule type" value="Genomic_DNA"/>
</dbReference>
<proteinExistence type="predicted"/>
<evidence type="ECO:0000313" key="2">
    <source>
        <dbReference type="Proteomes" id="UP000243799"/>
    </source>
</evidence>
<dbReference type="AlphaFoldDB" id="A0A1I0VZX1"/>
<dbReference type="RefSeq" id="WP_091668941.1">
    <property type="nucleotide sequence ID" value="NZ_FOKG01000001.1"/>
</dbReference>
<keyword evidence="2" id="KW-1185">Reference proteome</keyword>
<protein>
    <submittedName>
        <fullName evidence="1">Uncharacterized protein</fullName>
    </submittedName>
</protein>
<dbReference type="OrthoDB" id="4326943at2"/>
<sequence>MIERRGNSLRVKVYAGTDPLTGRRLYLRESTTDEAEAKRIMNRFRSEVDENRNARWRTARTSVES</sequence>
<name>A0A1I0VZX1_9PSEU</name>
<gene>
    <name evidence="1" type="ORF">SAMN05216266_101603</name>
</gene>
<reference evidence="2" key="1">
    <citation type="submission" date="2016-10" db="EMBL/GenBank/DDBJ databases">
        <authorList>
            <person name="Varghese N."/>
            <person name="Submissions S."/>
        </authorList>
    </citation>
    <scope>NUCLEOTIDE SEQUENCE [LARGE SCALE GENOMIC DNA]</scope>
    <source>
        <strain evidence="2">CGMCC 4.3568</strain>
    </source>
</reference>